<accession>A0A5B0QSY2</accession>
<comment type="caution">
    <text evidence="2">The sequence shown here is derived from an EMBL/GenBank/DDBJ whole genome shotgun (WGS) entry which is preliminary data.</text>
</comment>
<sequence length="542" mass="63880">MFGYPGIYHQGLLALCFLKATQGLQEFPSKGKEVLPEIKTSENGVNMGHFTSWCPSSSMEVENQKPPLCHEPIPMTREGNIAHKTLLEIETLKITEVSKESKKGLSLIQEMDDELWSLKDKIERIERNLYGNQRQQNIGKHTFNWDFEGLKSIYKLLSNQLKVQRIELGQEKSIVLRIPEEHLSEDPFSMYSKTEDFENDLTKLNLDLVMILSNILHKICPFKIDESVNHHIETSKMGPFYLEKLAFSMVGYMHKYHLISLEEYRLFFQTKDTLEIAVLNIFFGPVITHGNKHWTLYPSDYIFSIIQYTLGFEPYRNIYKALDAKGRTKMTFFFLQLSGIHHHKLHPKIHMREIEDEFSELNDQIFKGSKFFNTLEKYTKIMESPEKHVQEYHELMEIKKVLQRVCKLFTRIGDGPRFEKINFHFRFLFLILDFVVRNYGKEVLDEYRVGSEFQVRFDLMYSSLDMMAKLNEVNELASSLKKERLTNPERVGLLLEEINRISNQYQTISDFLSQSHQNLDKYCLIDFISYRILEVKLNLRNL</sequence>
<evidence type="ECO:0000313" key="2">
    <source>
        <dbReference type="EMBL" id="KAA1116412.1"/>
    </source>
</evidence>
<feature type="chain" id="PRO_5022737521" evidence="1">
    <location>
        <begin position="24"/>
        <end position="542"/>
    </location>
</feature>
<organism evidence="2 3">
    <name type="scientific">Puccinia graminis f. sp. tritici</name>
    <dbReference type="NCBI Taxonomy" id="56615"/>
    <lineage>
        <taxon>Eukaryota</taxon>
        <taxon>Fungi</taxon>
        <taxon>Dikarya</taxon>
        <taxon>Basidiomycota</taxon>
        <taxon>Pucciniomycotina</taxon>
        <taxon>Pucciniomycetes</taxon>
        <taxon>Pucciniales</taxon>
        <taxon>Pucciniaceae</taxon>
        <taxon>Puccinia</taxon>
    </lineage>
</organism>
<keyword evidence="3" id="KW-1185">Reference proteome</keyword>
<dbReference type="Proteomes" id="UP000324748">
    <property type="component" value="Unassembled WGS sequence"/>
</dbReference>
<dbReference type="EMBL" id="VSWC01000003">
    <property type="protein sequence ID" value="KAA1116412.1"/>
    <property type="molecule type" value="Genomic_DNA"/>
</dbReference>
<reference evidence="2 3" key="1">
    <citation type="submission" date="2019-05" db="EMBL/GenBank/DDBJ databases">
        <title>Emergence of the Ug99 lineage of the wheat stem rust pathogen through somatic hybridization.</title>
        <authorList>
            <person name="Li F."/>
            <person name="Upadhyaya N.M."/>
            <person name="Sperschneider J."/>
            <person name="Matny O."/>
            <person name="Nguyen-Phuc H."/>
            <person name="Mago R."/>
            <person name="Raley C."/>
            <person name="Miller M.E."/>
            <person name="Silverstein K.A.T."/>
            <person name="Henningsen E."/>
            <person name="Hirsch C.D."/>
            <person name="Visser B."/>
            <person name="Pretorius Z.A."/>
            <person name="Steffenson B.J."/>
            <person name="Schwessinger B."/>
            <person name="Dodds P.N."/>
            <person name="Figueroa M."/>
        </authorList>
    </citation>
    <scope>NUCLEOTIDE SEQUENCE [LARGE SCALE GENOMIC DNA]</scope>
    <source>
        <strain evidence="2">21-0</strain>
    </source>
</reference>
<dbReference type="AlphaFoldDB" id="A0A5B0QSY2"/>
<name>A0A5B0QSY2_PUCGR</name>
<evidence type="ECO:0000256" key="1">
    <source>
        <dbReference type="SAM" id="SignalP"/>
    </source>
</evidence>
<protein>
    <submittedName>
        <fullName evidence="2">Uncharacterized protein</fullName>
    </submittedName>
</protein>
<proteinExistence type="predicted"/>
<dbReference type="OrthoDB" id="10469120at2759"/>
<keyword evidence="1" id="KW-0732">Signal</keyword>
<evidence type="ECO:0000313" key="3">
    <source>
        <dbReference type="Proteomes" id="UP000324748"/>
    </source>
</evidence>
<gene>
    <name evidence="2" type="ORF">PGT21_013158</name>
</gene>
<feature type="signal peptide" evidence="1">
    <location>
        <begin position="1"/>
        <end position="23"/>
    </location>
</feature>